<dbReference type="AlphaFoldDB" id="A0A4U6XK24"/>
<name>A0A4U6XK24_9PEZI</name>
<dbReference type="InterPro" id="IPR043750">
    <property type="entry name" value="DUF5695"/>
</dbReference>
<accession>A0A4U6XK24</accession>
<gene>
    <name evidence="1" type="ORF">CTA1_10935</name>
</gene>
<proteinExistence type="predicted"/>
<dbReference type="EMBL" id="PJEX01000083">
    <property type="protein sequence ID" value="TKW55902.1"/>
    <property type="molecule type" value="Genomic_DNA"/>
</dbReference>
<reference evidence="1 2" key="1">
    <citation type="journal article" date="2019" name="PLoS ONE">
        <title>Comparative genome analysis indicates high evolutionary potential of pathogenicity genes in Colletotrichum tanaceti.</title>
        <authorList>
            <person name="Lelwala R.V."/>
            <person name="Korhonen P.K."/>
            <person name="Young N.D."/>
            <person name="Scott J.B."/>
            <person name="Ades P.A."/>
            <person name="Gasser R.B."/>
            <person name="Taylor P.W.J."/>
        </authorList>
    </citation>
    <scope>NUCLEOTIDE SEQUENCE [LARGE SCALE GENOMIC DNA]</scope>
    <source>
        <strain evidence="1">BRIP57314</strain>
    </source>
</reference>
<evidence type="ECO:0000313" key="2">
    <source>
        <dbReference type="Proteomes" id="UP000310108"/>
    </source>
</evidence>
<organism evidence="1 2">
    <name type="scientific">Colletotrichum tanaceti</name>
    <dbReference type="NCBI Taxonomy" id="1306861"/>
    <lineage>
        <taxon>Eukaryota</taxon>
        <taxon>Fungi</taxon>
        <taxon>Dikarya</taxon>
        <taxon>Ascomycota</taxon>
        <taxon>Pezizomycotina</taxon>
        <taxon>Sordariomycetes</taxon>
        <taxon>Hypocreomycetidae</taxon>
        <taxon>Glomerellales</taxon>
        <taxon>Glomerellaceae</taxon>
        <taxon>Colletotrichum</taxon>
        <taxon>Colletotrichum destructivum species complex</taxon>
    </lineage>
</organism>
<sequence length="956" mass="103363">MYLRVRGVPPLYPYFNKNPRLARPVYAKRGIFTEHNTMPWTPLLVPALTLALALSANGQTNDSSGVGNGFISYEAGQTSGRIVRGSQTLASLKVGSGSGSGSGSGFDFLPSDLLSNLTSDGVHHLGDVTFRFRVVGGAANWTSVDSATNRSRPVRALDGLAPGVVAAADLTPTLPGGLPLTVTREWLSEGDGLALRVNLTNNNPDAAVELGSLGLPVVVNNIFSLRSAEDIQARCSLADPYIGLDAGYVRVSPVRGLGNALVVSPLGASPFEAWRLLREPEGDLFYKSQTYEGNYEWMIHSRAWAETEWNGVDPWNPPTSKTLEPGESYSVGLRFSIAETIQTIEDAVVKSGIPLAVGIPGYVVPTDLTARLYLTHSAPVKSIDGHGAFTVVQDAAAKGTPYLVTPTAGAWGRAKITIAYEDGKTQVVHYFVTKPAPETVSDLGHFLTTAAHYTDEADPFGRAPSIMGYDREAGAIVGQDERVWIAGLSDEGGTGAYVAAATKLFVQPVEREVAVLDDFIHETVLGSIQPPDSFAVRASVFYYEPGAVNYTYDAGLDWTSWTSWDRERAYTTARAYNYVHPVVAYWSMYRVARDYPQVETRAEWSWYLNQAYNTVQHCLADGAPECDYGLTGLMGETVFAELLEDLKRENMTQEVAALEASMRFRAEFWETLEVPFGSEMAWDSTGQEGVYYWTNYFGLNNTATKAINSIVAYMPTVAHWGWNGNARRYWDFNYGAKYADTERQIHHYGSALNSLPMLHHYERNPADVDALRVAFAGNTAPLTNVDAAGCPSAAFHSFPENLDWDPYTGDYGLGFLALGLGQAVYIVDHERYGDVVFGGNVVVSPDDAAAAAAANVVVEPRDAVRRRVFVAGLGLKVSLSAGAIRTVTYDRAGQTLRLVLSPAASEAALQAKSAVVWLTQTTSAGTKFTVPGAAVSRGGYLVDLSAGQAEVVISKL</sequence>
<dbReference type="Proteomes" id="UP000310108">
    <property type="component" value="Unassembled WGS sequence"/>
</dbReference>
<keyword evidence="2" id="KW-1185">Reference proteome</keyword>
<dbReference type="Pfam" id="PF18951">
    <property type="entry name" value="DUF5695"/>
    <property type="match status" value="1"/>
</dbReference>
<protein>
    <submittedName>
        <fullName evidence="1">Uncharacterized protein</fullName>
    </submittedName>
</protein>
<comment type="caution">
    <text evidence="1">The sequence shown here is derived from an EMBL/GenBank/DDBJ whole genome shotgun (WGS) entry which is preliminary data.</text>
</comment>
<evidence type="ECO:0000313" key="1">
    <source>
        <dbReference type="EMBL" id="TKW55902.1"/>
    </source>
</evidence>
<dbReference type="STRING" id="1306861.A0A4U6XK24"/>